<protein>
    <submittedName>
        <fullName evidence="1">Uncharacterized protein</fullName>
    </submittedName>
</protein>
<sequence length="126" mass="14531">MDTHQSAQEDNFNNDHIVTDWLVAISDLYDYYEQLESWVNKAVIKQDKPQDSTHFMGQCPVHQLVSLVIRMEAELEILIQDMDQLAQVEPSPSKQHCQKLIAHTLRLTQLNQQAQTKLYLVSLPAS</sequence>
<evidence type="ECO:0000313" key="1">
    <source>
        <dbReference type="EMBL" id="MVM28412.1"/>
    </source>
</evidence>
<evidence type="ECO:0000313" key="2">
    <source>
        <dbReference type="Proteomes" id="UP000436006"/>
    </source>
</evidence>
<gene>
    <name evidence="1" type="ORF">GO755_00100</name>
</gene>
<accession>A0A7K1S3L2</accession>
<name>A0A7K1S3L2_9BACT</name>
<dbReference type="RefSeq" id="WP_157582536.1">
    <property type="nucleotide sequence ID" value="NZ_WPIN01000001.1"/>
</dbReference>
<dbReference type="Proteomes" id="UP000436006">
    <property type="component" value="Unassembled WGS sequence"/>
</dbReference>
<comment type="caution">
    <text evidence="1">The sequence shown here is derived from an EMBL/GenBank/DDBJ whole genome shotgun (WGS) entry which is preliminary data.</text>
</comment>
<reference evidence="1 2" key="1">
    <citation type="submission" date="2019-12" db="EMBL/GenBank/DDBJ databases">
        <title>Spirosoma sp. HMF4905 genome sequencing and assembly.</title>
        <authorList>
            <person name="Kang H."/>
            <person name="Cha I."/>
            <person name="Kim H."/>
            <person name="Joh K."/>
        </authorList>
    </citation>
    <scope>NUCLEOTIDE SEQUENCE [LARGE SCALE GENOMIC DNA]</scope>
    <source>
        <strain evidence="1 2">HMF4905</strain>
    </source>
</reference>
<dbReference type="EMBL" id="WPIN01000001">
    <property type="protein sequence ID" value="MVM28412.1"/>
    <property type="molecule type" value="Genomic_DNA"/>
</dbReference>
<dbReference type="AlphaFoldDB" id="A0A7K1S3L2"/>
<proteinExistence type="predicted"/>
<organism evidence="1 2">
    <name type="scientific">Spirosoma arboris</name>
    <dbReference type="NCBI Taxonomy" id="2682092"/>
    <lineage>
        <taxon>Bacteria</taxon>
        <taxon>Pseudomonadati</taxon>
        <taxon>Bacteroidota</taxon>
        <taxon>Cytophagia</taxon>
        <taxon>Cytophagales</taxon>
        <taxon>Cytophagaceae</taxon>
        <taxon>Spirosoma</taxon>
    </lineage>
</organism>
<keyword evidence="2" id="KW-1185">Reference proteome</keyword>